<dbReference type="EMBL" id="GBEZ01027165">
    <property type="protein sequence ID" value="JAC60113.1"/>
    <property type="molecule type" value="Transcribed_RNA"/>
</dbReference>
<dbReference type="AlphaFoldDB" id="A0A061QKC5"/>
<feature type="non-terminal residue" evidence="1">
    <location>
        <position position="1"/>
    </location>
</feature>
<evidence type="ECO:0000313" key="1">
    <source>
        <dbReference type="EMBL" id="JAC60113.1"/>
    </source>
</evidence>
<sequence length="62" mass="7223">LEHNFFSDDPVGPYATALSSEESALLSPVKLGPKFRMPRWKKFEKIFEAMMRTPGFETQRFQ</sequence>
<organism evidence="1">
    <name type="scientific">Tetraselmis sp. GSL018</name>
    <dbReference type="NCBI Taxonomy" id="582737"/>
    <lineage>
        <taxon>Eukaryota</taxon>
        <taxon>Viridiplantae</taxon>
        <taxon>Chlorophyta</taxon>
        <taxon>core chlorophytes</taxon>
        <taxon>Chlorodendrophyceae</taxon>
        <taxon>Chlorodendrales</taxon>
        <taxon>Chlorodendraceae</taxon>
        <taxon>Tetraselmis</taxon>
    </lineage>
</organism>
<accession>A0A061QKC5</accession>
<proteinExistence type="predicted"/>
<protein>
    <submittedName>
        <fullName evidence="1">Uncharacterized protein</fullName>
    </submittedName>
</protein>
<name>A0A061QKC5_9CHLO</name>
<reference evidence="1" key="1">
    <citation type="submission" date="2014-05" db="EMBL/GenBank/DDBJ databases">
        <title>The transcriptome of the halophilic microalga Tetraselmis sp. GSL018 isolated from the Great Salt Lake, Utah.</title>
        <authorList>
            <person name="Jinkerson R.E."/>
            <person name="D'Adamo S."/>
            <person name="Posewitz M.C."/>
        </authorList>
    </citation>
    <scope>NUCLEOTIDE SEQUENCE</scope>
    <source>
        <strain evidence="1">GSL018</strain>
    </source>
</reference>
<gene>
    <name evidence="1" type="ORF">TSPGSL018_29767</name>
</gene>